<dbReference type="InterPro" id="IPR003615">
    <property type="entry name" value="HNH_nuc"/>
</dbReference>
<evidence type="ECO:0000256" key="1">
    <source>
        <dbReference type="SAM" id="Coils"/>
    </source>
</evidence>
<reference evidence="3 4" key="1">
    <citation type="submission" date="2020-08" db="EMBL/GenBank/DDBJ databases">
        <title>Sequencing the genomes of 1000 actinobacteria strains.</title>
        <authorList>
            <person name="Klenk H.-P."/>
        </authorList>
    </citation>
    <scope>NUCLEOTIDE SEQUENCE [LARGE SCALE GENOMIC DNA]</scope>
    <source>
        <strain evidence="3 4">DSM 23694</strain>
    </source>
</reference>
<dbReference type="RefSeq" id="WP_183642287.1">
    <property type="nucleotide sequence ID" value="NZ_JACHBL010000001.1"/>
</dbReference>
<dbReference type="EMBL" id="JACHBL010000001">
    <property type="protein sequence ID" value="MBB5598506.1"/>
    <property type="molecule type" value="Genomic_DNA"/>
</dbReference>
<gene>
    <name evidence="3" type="ORF">BKA12_001586</name>
</gene>
<keyword evidence="4" id="KW-1185">Reference proteome</keyword>
<proteinExistence type="predicted"/>
<name>A0A7W9DBV8_9MICC</name>
<dbReference type="AlphaFoldDB" id="A0A7W9DBV8"/>
<keyword evidence="1" id="KW-0175">Coiled coil</keyword>
<dbReference type="SMART" id="SM00507">
    <property type="entry name" value="HNHc"/>
    <property type="match status" value="1"/>
</dbReference>
<dbReference type="Pfam" id="PF02720">
    <property type="entry name" value="DUF222"/>
    <property type="match status" value="1"/>
</dbReference>
<feature type="coiled-coil region" evidence="1">
    <location>
        <begin position="175"/>
        <end position="202"/>
    </location>
</feature>
<dbReference type="Gene3D" id="1.10.30.50">
    <property type="match status" value="1"/>
</dbReference>
<dbReference type="InterPro" id="IPR003870">
    <property type="entry name" value="DUF222"/>
</dbReference>
<dbReference type="CDD" id="cd00085">
    <property type="entry name" value="HNHc"/>
    <property type="match status" value="1"/>
</dbReference>
<accession>A0A7W9DBV8</accession>
<sequence length="505" mass="56060">MDEHKSSKNTDPPPPIDTLNIQTLRALLKRQRELDAVLIEAISRVPASPSELDGLGVDLESYSHQTGRAQVAFAARMERELAEIEADKKLSTRRSPYKSVKDRLSQVLHINPGEVQKRLDVAHAIAPGSPVAAMDNGRELEAAHPITRAAFDNSDLSVPMSARIVSAVDRLRTPIEQVTKSLAEAEALLAELETDLVSTAQSATPKAVERSIKNWEHRINALGVQPSQRMKQDYQGAFYKGKRFGFHEWMLRLDDLQHETLLTAAAPEVNPRSANHDSSDLGELSLAADENGKPIEPPKDQRSINQKRLDGAIHAMTVGLRTGKLSINGGYQPQIVVNIDHKTLESEFNTSALFRSDAVHSGPFNPIAIRQLACNAELIPVVLGSKSQVVDAGNRNRLFSAEQRKILYARDRGCTFPGCTSGVDRCEAHHVQEYSRGGVTTLENAAMVCRHHHHLVHETGWMILMRDGVPFWSPPFEEDPSQPLTRNTYFHPEKSFILPRQKMLA</sequence>
<evidence type="ECO:0000313" key="4">
    <source>
        <dbReference type="Proteomes" id="UP000523863"/>
    </source>
</evidence>
<evidence type="ECO:0000259" key="2">
    <source>
        <dbReference type="SMART" id="SM00507"/>
    </source>
</evidence>
<protein>
    <recommendedName>
        <fullName evidence="2">HNH nuclease domain-containing protein</fullName>
    </recommendedName>
</protein>
<comment type="caution">
    <text evidence="3">The sequence shown here is derived from an EMBL/GenBank/DDBJ whole genome shotgun (WGS) entry which is preliminary data.</text>
</comment>
<evidence type="ECO:0000313" key="3">
    <source>
        <dbReference type="EMBL" id="MBB5598506.1"/>
    </source>
</evidence>
<feature type="domain" description="HNH nuclease" evidence="2">
    <location>
        <begin position="402"/>
        <end position="454"/>
    </location>
</feature>
<organism evidence="3 4">
    <name type="scientific">Neomicrococcus lactis</name>
    <dbReference type="NCBI Taxonomy" id="732241"/>
    <lineage>
        <taxon>Bacteria</taxon>
        <taxon>Bacillati</taxon>
        <taxon>Actinomycetota</taxon>
        <taxon>Actinomycetes</taxon>
        <taxon>Micrococcales</taxon>
        <taxon>Micrococcaceae</taxon>
        <taxon>Neomicrococcus</taxon>
    </lineage>
</organism>
<dbReference type="Proteomes" id="UP000523863">
    <property type="component" value="Unassembled WGS sequence"/>
</dbReference>